<proteinExistence type="predicted"/>
<dbReference type="EMBL" id="JAFIRN010000002">
    <property type="protein sequence ID" value="KAG5854464.1"/>
    <property type="molecule type" value="Genomic_DNA"/>
</dbReference>
<gene>
    <name evidence="1" type="ORF">ANANG_G00038130</name>
</gene>
<reference evidence="1" key="1">
    <citation type="submission" date="2021-01" db="EMBL/GenBank/DDBJ databases">
        <title>A chromosome-scale assembly of European eel, Anguilla anguilla.</title>
        <authorList>
            <person name="Henkel C."/>
            <person name="Jong-Raadsen S.A."/>
            <person name="Dufour S."/>
            <person name="Weltzien F.-A."/>
            <person name="Palstra A.P."/>
            <person name="Pelster B."/>
            <person name="Spaink H.P."/>
            <person name="Van Den Thillart G.E."/>
            <person name="Jansen H."/>
            <person name="Zahm M."/>
            <person name="Klopp C."/>
            <person name="Cedric C."/>
            <person name="Louis A."/>
            <person name="Berthelot C."/>
            <person name="Parey E."/>
            <person name="Roest Crollius H."/>
            <person name="Montfort J."/>
            <person name="Robinson-Rechavi M."/>
            <person name="Bucao C."/>
            <person name="Bouchez O."/>
            <person name="Gislard M."/>
            <person name="Lluch J."/>
            <person name="Milhes M."/>
            <person name="Lampietro C."/>
            <person name="Lopez Roques C."/>
            <person name="Donnadieu C."/>
            <person name="Braasch I."/>
            <person name="Desvignes T."/>
            <person name="Postlethwait J."/>
            <person name="Bobe J."/>
            <person name="Guiguen Y."/>
            <person name="Dirks R."/>
        </authorList>
    </citation>
    <scope>NUCLEOTIDE SEQUENCE</scope>
    <source>
        <strain evidence="1">Tag_6206</strain>
        <tissue evidence="1">Liver</tissue>
    </source>
</reference>
<evidence type="ECO:0000313" key="1">
    <source>
        <dbReference type="EMBL" id="KAG5854464.1"/>
    </source>
</evidence>
<comment type="caution">
    <text evidence="1">The sequence shown here is derived from an EMBL/GenBank/DDBJ whole genome shotgun (WGS) entry which is preliminary data.</text>
</comment>
<keyword evidence="2" id="KW-1185">Reference proteome</keyword>
<protein>
    <submittedName>
        <fullName evidence="1">Uncharacterized protein</fullName>
    </submittedName>
</protein>
<name>A0A9D3MSM8_ANGAN</name>
<organism evidence="1 2">
    <name type="scientific">Anguilla anguilla</name>
    <name type="common">European freshwater eel</name>
    <name type="synonym">Muraena anguilla</name>
    <dbReference type="NCBI Taxonomy" id="7936"/>
    <lineage>
        <taxon>Eukaryota</taxon>
        <taxon>Metazoa</taxon>
        <taxon>Chordata</taxon>
        <taxon>Craniata</taxon>
        <taxon>Vertebrata</taxon>
        <taxon>Euteleostomi</taxon>
        <taxon>Actinopterygii</taxon>
        <taxon>Neopterygii</taxon>
        <taxon>Teleostei</taxon>
        <taxon>Anguilliformes</taxon>
        <taxon>Anguillidae</taxon>
        <taxon>Anguilla</taxon>
    </lineage>
</organism>
<accession>A0A9D3MSM8</accession>
<feature type="non-terminal residue" evidence="1">
    <location>
        <position position="1"/>
    </location>
</feature>
<dbReference type="Proteomes" id="UP001044222">
    <property type="component" value="Unassembled WGS sequence"/>
</dbReference>
<dbReference type="AlphaFoldDB" id="A0A9D3MSM8"/>
<sequence length="108" mass="12018">ACAGASPKITNSNGTRFLSTALSPNVTLANPNMFAFRLLLVNPVSAYHRYRCRLWTHGGQQITLQRTWRKLTRTQGENANSTLKGPGQYSNSSCCEINDDSIWWAEGQ</sequence>
<evidence type="ECO:0000313" key="2">
    <source>
        <dbReference type="Proteomes" id="UP001044222"/>
    </source>
</evidence>